<evidence type="ECO:0000313" key="1">
    <source>
        <dbReference type="EMBL" id="THH11043.1"/>
    </source>
</evidence>
<keyword evidence="2" id="KW-1185">Reference proteome</keyword>
<name>A0A4V3XDU5_9AGAM</name>
<protein>
    <submittedName>
        <fullName evidence="1">Uncharacterized protein</fullName>
    </submittedName>
</protein>
<proteinExistence type="predicted"/>
<reference evidence="1 2" key="1">
    <citation type="submission" date="2019-02" db="EMBL/GenBank/DDBJ databases">
        <title>Genome sequencing of the rare red list fungi Bondarzewia mesenterica.</title>
        <authorList>
            <person name="Buettner E."/>
            <person name="Kellner H."/>
        </authorList>
    </citation>
    <scope>NUCLEOTIDE SEQUENCE [LARGE SCALE GENOMIC DNA]</scope>
    <source>
        <strain evidence="1 2">DSM 108281</strain>
    </source>
</reference>
<sequence length="249" mass="28435">MTQSLQHHIIRQLHSRLSKFVSSPDDFRHLLRDTHSAITGSFALSFINSDWWKPRVMDICVPHEASEAWTSYLTTSQEYRFIREETRPGYEDTIFRATVLFKTGIGTIQIIQSTDSCALRPIPYFWTTFLMNYVAANYICVAYSDTLNRRGHHNDSSPTTIDKRNILLANFATRGYSSVPILPCSGVQECRGWCAHQIRSFADHYTIKYLIGDAHTPDIHSIPSSPVWTLNQCIHNESCIVGTLDICNC</sequence>
<dbReference type="OrthoDB" id="3270380at2759"/>
<comment type="caution">
    <text evidence="1">The sequence shown here is derived from an EMBL/GenBank/DDBJ whole genome shotgun (WGS) entry which is preliminary data.</text>
</comment>
<accession>A0A4V3XDU5</accession>
<organism evidence="1 2">
    <name type="scientific">Bondarzewia mesenterica</name>
    <dbReference type="NCBI Taxonomy" id="1095465"/>
    <lineage>
        <taxon>Eukaryota</taxon>
        <taxon>Fungi</taxon>
        <taxon>Dikarya</taxon>
        <taxon>Basidiomycota</taxon>
        <taxon>Agaricomycotina</taxon>
        <taxon>Agaricomycetes</taxon>
        <taxon>Russulales</taxon>
        <taxon>Bondarzewiaceae</taxon>
        <taxon>Bondarzewia</taxon>
    </lineage>
</organism>
<dbReference type="AlphaFoldDB" id="A0A4V3XDU5"/>
<dbReference type="EMBL" id="SGPL01000535">
    <property type="protein sequence ID" value="THH11043.1"/>
    <property type="molecule type" value="Genomic_DNA"/>
</dbReference>
<gene>
    <name evidence="1" type="ORF">EW146_g8176</name>
</gene>
<dbReference type="Proteomes" id="UP000310158">
    <property type="component" value="Unassembled WGS sequence"/>
</dbReference>
<evidence type="ECO:0000313" key="2">
    <source>
        <dbReference type="Proteomes" id="UP000310158"/>
    </source>
</evidence>